<dbReference type="GO" id="GO:0005886">
    <property type="term" value="C:plasma membrane"/>
    <property type="evidence" value="ECO:0007669"/>
    <property type="project" value="UniProtKB-SubCell"/>
</dbReference>
<dbReference type="SUPFAM" id="SSF161098">
    <property type="entry name" value="MetI-like"/>
    <property type="match status" value="1"/>
</dbReference>
<evidence type="ECO:0000256" key="5">
    <source>
        <dbReference type="ARBA" id="ARBA00022989"/>
    </source>
</evidence>
<organism evidence="9 10">
    <name type="scientific">Aerophobetes bacterium</name>
    <dbReference type="NCBI Taxonomy" id="2030807"/>
    <lineage>
        <taxon>Bacteria</taxon>
        <taxon>Candidatus Aerophobota</taxon>
    </lineage>
</organism>
<evidence type="ECO:0000256" key="7">
    <source>
        <dbReference type="RuleBase" id="RU363032"/>
    </source>
</evidence>
<dbReference type="GO" id="GO:0055085">
    <property type="term" value="P:transmembrane transport"/>
    <property type="evidence" value="ECO:0007669"/>
    <property type="project" value="InterPro"/>
</dbReference>
<dbReference type="Gene3D" id="1.10.3720.10">
    <property type="entry name" value="MetI-like"/>
    <property type="match status" value="1"/>
</dbReference>
<keyword evidence="4 7" id="KW-0812">Transmembrane</keyword>
<dbReference type="PANTHER" id="PTHR43744">
    <property type="entry name" value="ABC TRANSPORTER PERMEASE PROTEIN MG189-RELATED-RELATED"/>
    <property type="match status" value="1"/>
</dbReference>
<dbReference type="Pfam" id="PF00528">
    <property type="entry name" value="BPD_transp_1"/>
    <property type="match status" value="1"/>
</dbReference>
<dbReference type="PROSITE" id="PS50928">
    <property type="entry name" value="ABC_TM1"/>
    <property type="match status" value="1"/>
</dbReference>
<name>A0A523ZK50_UNCAE</name>
<keyword evidence="3" id="KW-1003">Cell membrane</keyword>
<comment type="caution">
    <text evidence="9">The sequence shown here is derived from an EMBL/GenBank/DDBJ whole genome shotgun (WGS) entry which is preliminary data.</text>
</comment>
<comment type="similarity">
    <text evidence="7">Belongs to the binding-protein-dependent transport system permease family.</text>
</comment>
<feature type="transmembrane region" description="Helical" evidence="7">
    <location>
        <begin position="107"/>
        <end position="128"/>
    </location>
</feature>
<evidence type="ECO:0000256" key="4">
    <source>
        <dbReference type="ARBA" id="ARBA00022692"/>
    </source>
</evidence>
<dbReference type="InterPro" id="IPR000515">
    <property type="entry name" value="MetI-like"/>
</dbReference>
<dbReference type="Proteomes" id="UP000316674">
    <property type="component" value="Unassembled WGS sequence"/>
</dbReference>
<dbReference type="CDD" id="cd06261">
    <property type="entry name" value="TM_PBP2"/>
    <property type="match status" value="1"/>
</dbReference>
<reference evidence="9 10" key="1">
    <citation type="submission" date="2019-03" db="EMBL/GenBank/DDBJ databases">
        <title>Metabolic potential of uncultured bacteria and archaea associated with petroleum seepage in deep-sea sediments.</title>
        <authorList>
            <person name="Dong X."/>
            <person name="Hubert C."/>
        </authorList>
    </citation>
    <scope>NUCLEOTIDE SEQUENCE [LARGE SCALE GENOMIC DNA]</scope>
    <source>
        <strain evidence="9">E26_bin6</strain>
    </source>
</reference>
<evidence type="ECO:0000313" key="9">
    <source>
        <dbReference type="EMBL" id="TEU03910.1"/>
    </source>
</evidence>
<dbReference type="AlphaFoldDB" id="A0A523ZK50"/>
<evidence type="ECO:0000256" key="2">
    <source>
        <dbReference type="ARBA" id="ARBA00022448"/>
    </source>
</evidence>
<feature type="transmembrane region" description="Helical" evidence="7">
    <location>
        <begin position="192"/>
        <end position="219"/>
    </location>
</feature>
<dbReference type="EMBL" id="SOHY01000016">
    <property type="protein sequence ID" value="TEU03910.1"/>
    <property type="molecule type" value="Genomic_DNA"/>
</dbReference>
<keyword evidence="2 7" id="KW-0813">Transport</keyword>
<comment type="subcellular location">
    <subcellularLocation>
        <location evidence="1 7">Cell membrane</location>
        <topology evidence="1 7">Multi-pass membrane protein</topology>
    </subcellularLocation>
</comment>
<feature type="domain" description="ABC transmembrane type-1" evidence="8">
    <location>
        <begin position="72"/>
        <end position="263"/>
    </location>
</feature>
<evidence type="ECO:0000256" key="1">
    <source>
        <dbReference type="ARBA" id="ARBA00004651"/>
    </source>
</evidence>
<dbReference type="PANTHER" id="PTHR43744:SF8">
    <property type="entry name" value="SN-GLYCEROL-3-PHOSPHATE TRANSPORT SYSTEM PERMEASE PROTEIN UGPE"/>
    <property type="match status" value="1"/>
</dbReference>
<feature type="transmembrane region" description="Helical" evidence="7">
    <location>
        <begin position="12"/>
        <end position="31"/>
    </location>
</feature>
<feature type="transmembrane region" description="Helical" evidence="7">
    <location>
        <begin position="239"/>
        <end position="263"/>
    </location>
</feature>
<sequence length="278" mass="31495">MNVNRRKKLKRLTIYIFLIVYSIIILYPILWSASNSLKTNREIYASPWSLPTQPRWQNYAEAWSGGKIGNCLKNSVIVTLLSIAIIAIIAPMAAYSLARLEFKGKRLIFYLFLGGMFIAPIAALVPLLILLRDLHLVDTYFALIFPYIAYGLSLSILILRSFFVTLPRSLEDAARVDGLSPFKTYWKIMLPLALPALYTVIILQTIFVWNEFLFALVFIRSLDMFTLPRGLMAFRGTYVTMYGPLNAGIIIAALPPIILYIIFSDRIKKGMAIGLQKG</sequence>
<accession>A0A523ZK50</accession>
<keyword evidence="6 7" id="KW-0472">Membrane</keyword>
<feature type="transmembrane region" description="Helical" evidence="7">
    <location>
        <begin position="76"/>
        <end position="95"/>
    </location>
</feature>
<feature type="transmembrane region" description="Helical" evidence="7">
    <location>
        <begin position="140"/>
        <end position="159"/>
    </location>
</feature>
<protein>
    <submittedName>
        <fullName evidence="9">Carbohydrate ABC transporter permease</fullName>
    </submittedName>
</protein>
<evidence type="ECO:0000256" key="3">
    <source>
        <dbReference type="ARBA" id="ARBA00022475"/>
    </source>
</evidence>
<evidence type="ECO:0000259" key="8">
    <source>
        <dbReference type="PROSITE" id="PS50928"/>
    </source>
</evidence>
<dbReference type="InterPro" id="IPR035906">
    <property type="entry name" value="MetI-like_sf"/>
</dbReference>
<proteinExistence type="inferred from homology"/>
<gene>
    <name evidence="9" type="ORF">E3I16_00235</name>
</gene>
<evidence type="ECO:0000313" key="10">
    <source>
        <dbReference type="Proteomes" id="UP000316674"/>
    </source>
</evidence>
<keyword evidence="5 7" id="KW-1133">Transmembrane helix</keyword>
<evidence type="ECO:0000256" key="6">
    <source>
        <dbReference type="ARBA" id="ARBA00023136"/>
    </source>
</evidence>